<evidence type="ECO:0000256" key="2">
    <source>
        <dbReference type="ARBA" id="ARBA00022679"/>
    </source>
</evidence>
<dbReference type="EMBL" id="HBGA01091702">
    <property type="protein sequence ID" value="CAD9023257.1"/>
    <property type="molecule type" value="Transcribed_RNA"/>
</dbReference>
<evidence type="ECO:0000256" key="10">
    <source>
        <dbReference type="RuleBase" id="RU079119"/>
    </source>
</evidence>
<keyword evidence="4 10" id="KW-1133">Transmembrane helix</keyword>
<reference evidence="12" key="1">
    <citation type="submission" date="2021-01" db="EMBL/GenBank/DDBJ databases">
        <authorList>
            <person name="Corre E."/>
            <person name="Pelletier E."/>
            <person name="Niang G."/>
            <person name="Scheremetjew M."/>
            <person name="Finn R."/>
            <person name="Kale V."/>
            <person name="Holt S."/>
            <person name="Cochrane G."/>
            <person name="Meng A."/>
            <person name="Brown T."/>
            <person name="Cohen L."/>
        </authorList>
    </citation>
    <scope>NUCLEOTIDE SEQUENCE</scope>
    <source>
        <strain evidence="12">NIES-381</strain>
    </source>
</reference>
<gene>
    <name evidence="12" type="ORF">EGYM00392_LOCUS34379</name>
</gene>
<comment type="subcellular location">
    <subcellularLocation>
        <location evidence="1">Endomembrane system</location>
        <topology evidence="1">Multi-pass membrane protein</topology>
    </subcellularLocation>
</comment>
<feature type="transmembrane region" description="Helical" evidence="10">
    <location>
        <begin position="67"/>
        <end position="86"/>
    </location>
</feature>
<evidence type="ECO:0000256" key="8">
    <source>
        <dbReference type="ARBA" id="ARBA00023315"/>
    </source>
</evidence>
<proteinExistence type="inferred from homology"/>
<sequence length="366" mass="41003">MDAGSGVHRRAVAIGDKEMQVMGDQPPRPSVFHGQRQPALGPQRDEPYLGHNKILWNRFVLGPDIHVTIYAHLLIWIPTILFFIFVCPHLPVYVPIINSVLCLSTIGFLLKTSTTDPGIIRRNHPPENERDLLTEISVNVNGKLVQYRYCRTCYMYKNPRASHCHVCDNCVERFDHHCPWTGTCIGLQNYRHFCRFLCSVLSLVLFNMGCATYLLIPQNAPPGSNGMESFWAAAKMYYIIPLVLDLYLLIVLVSVGPLCCFHMYLVATAQTTREVFKDNSGNTGSRNPYSHGIFHNFYDTCCKITNPFPQSLTEFQVPISSSRSGAASEMPENEGSPTAAIRLPLSLDQAHLGMQQSDGLNSQSPA</sequence>
<keyword evidence="3 10" id="KW-0812">Transmembrane</keyword>
<keyword evidence="6" id="KW-0564">Palmitate</keyword>
<evidence type="ECO:0000256" key="4">
    <source>
        <dbReference type="ARBA" id="ARBA00022989"/>
    </source>
</evidence>
<dbReference type="Pfam" id="PF01529">
    <property type="entry name" value="DHHC"/>
    <property type="match status" value="1"/>
</dbReference>
<dbReference type="InterPro" id="IPR001594">
    <property type="entry name" value="Palmitoyltrfase_DHHC"/>
</dbReference>
<protein>
    <recommendedName>
        <fullName evidence="10">Palmitoyltransferase</fullName>
        <ecNumber evidence="10">2.3.1.225</ecNumber>
    </recommendedName>
</protein>
<dbReference type="PANTHER" id="PTHR22883:SF43">
    <property type="entry name" value="PALMITOYLTRANSFERASE APP"/>
    <property type="match status" value="1"/>
</dbReference>
<dbReference type="InterPro" id="IPR039859">
    <property type="entry name" value="PFA4/ZDH16/20/ERF2-like"/>
</dbReference>
<dbReference type="AlphaFoldDB" id="A0A7S1NKF9"/>
<dbReference type="GO" id="GO:0019706">
    <property type="term" value="F:protein-cysteine S-palmitoyltransferase activity"/>
    <property type="evidence" value="ECO:0007669"/>
    <property type="project" value="UniProtKB-EC"/>
</dbReference>
<dbReference type="GO" id="GO:0005783">
    <property type="term" value="C:endoplasmic reticulum"/>
    <property type="evidence" value="ECO:0007669"/>
    <property type="project" value="TreeGrafter"/>
</dbReference>
<feature type="transmembrane region" description="Helical" evidence="10">
    <location>
        <begin position="196"/>
        <end position="216"/>
    </location>
</feature>
<evidence type="ECO:0000256" key="9">
    <source>
        <dbReference type="ARBA" id="ARBA00048048"/>
    </source>
</evidence>
<keyword evidence="5 10" id="KW-0472">Membrane</keyword>
<name>A0A7S1NKF9_9EUGL</name>
<dbReference type="PANTHER" id="PTHR22883">
    <property type="entry name" value="ZINC FINGER DHHC DOMAIN CONTAINING PROTEIN"/>
    <property type="match status" value="1"/>
</dbReference>
<comment type="similarity">
    <text evidence="10">Belongs to the DHHC palmitoyltransferase family.</text>
</comment>
<keyword evidence="2 10" id="KW-0808">Transferase</keyword>
<evidence type="ECO:0000256" key="6">
    <source>
        <dbReference type="ARBA" id="ARBA00023139"/>
    </source>
</evidence>
<dbReference type="GO" id="GO:0005794">
    <property type="term" value="C:Golgi apparatus"/>
    <property type="evidence" value="ECO:0007669"/>
    <property type="project" value="TreeGrafter"/>
</dbReference>
<evidence type="ECO:0000256" key="3">
    <source>
        <dbReference type="ARBA" id="ARBA00022692"/>
    </source>
</evidence>
<comment type="catalytic activity">
    <reaction evidence="9 10">
        <text>L-cysteinyl-[protein] + hexadecanoyl-CoA = S-hexadecanoyl-L-cysteinyl-[protein] + CoA</text>
        <dbReference type="Rhea" id="RHEA:36683"/>
        <dbReference type="Rhea" id="RHEA-COMP:10131"/>
        <dbReference type="Rhea" id="RHEA-COMP:11032"/>
        <dbReference type="ChEBI" id="CHEBI:29950"/>
        <dbReference type="ChEBI" id="CHEBI:57287"/>
        <dbReference type="ChEBI" id="CHEBI:57379"/>
        <dbReference type="ChEBI" id="CHEBI:74151"/>
        <dbReference type="EC" id="2.3.1.225"/>
    </reaction>
</comment>
<feature type="transmembrane region" description="Helical" evidence="10">
    <location>
        <begin position="236"/>
        <end position="267"/>
    </location>
</feature>
<evidence type="ECO:0000259" key="11">
    <source>
        <dbReference type="Pfam" id="PF01529"/>
    </source>
</evidence>
<comment type="domain">
    <text evidence="10">The DHHC domain is required for palmitoyltransferase activity.</text>
</comment>
<accession>A0A7S1NKF9</accession>
<dbReference type="EC" id="2.3.1.225" evidence="10"/>
<feature type="domain" description="Palmitoyltransferase DHHC" evidence="11">
    <location>
        <begin position="146"/>
        <end position="278"/>
    </location>
</feature>
<keyword evidence="7" id="KW-0449">Lipoprotein</keyword>
<dbReference type="PROSITE" id="PS50216">
    <property type="entry name" value="DHHC"/>
    <property type="match status" value="1"/>
</dbReference>
<evidence type="ECO:0000256" key="1">
    <source>
        <dbReference type="ARBA" id="ARBA00004127"/>
    </source>
</evidence>
<dbReference type="GO" id="GO:0006612">
    <property type="term" value="P:protein targeting to membrane"/>
    <property type="evidence" value="ECO:0007669"/>
    <property type="project" value="TreeGrafter"/>
</dbReference>
<feature type="transmembrane region" description="Helical" evidence="10">
    <location>
        <begin position="92"/>
        <end position="110"/>
    </location>
</feature>
<keyword evidence="8 10" id="KW-0012">Acyltransferase</keyword>
<evidence type="ECO:0000256" key="7">
    <source>
        <dbReference type="ARBA" id="ARBA00023288"/>
    </source>
</evidence>
<organism evidence="12">
    <name type="scientific">Eutreptiella gymnastica</name>
    <dbReference type="NCBI Taxonomy" id="73025"/>
    <lineage>
        <taxon>Eukaryota</taxon>
        <taxon>Discoba</taxon>
        <taxon>Euglenozoa</taxon>
        <taxon>Euglenida</taxon>
        <taxon>Spirocuta</taxon>
        <taxon>Euglenophyceae</taxon>
        <taxon>Eutreptiales</taxon>
        <taxon>Eutreptiaceae</taxon>
        <taxon>Eutreptiella</taxon>
    </lineage>
</organism>
<evidence type="ECO:0000313" key="12">
    <source>
        <dbReference type="EMBL" id="CAD9023257.1"/>
    </source>
</evidence>
<evidence type="ECO:0000256" key="5">
    <source>
        <dbReference type="ARBA" id="ARBA00023136"/>
    </source>
</evidence>